<name>A0A2P7YW23_9PEZI</name>
<dbReference type="OrthoDB" id="3883941at2759"/>
<feature type="region of interest" description="Disordered" evidence="1">
    <location>
        <begin position="22"/>
        <end position="43"/>
    </location>
</feature>
<proteinExistence type="predicted"/>
<evidence type="ECO:0000256" key="1">
    <source>
        <dbReference type="SAM" id="MobiDB-lite"/>
    </source>
</evidence>
<dbReference type="SUPFAM" id="SSF69989">
    <property type="entry name" value="C-terminal domain of PLC-beta"/>
    <property type="match status" value="1"/>
</dbReference>
<keyword evidence="3" id="KW-1185">Reference proteome</keyword>
<dbReference type="EMBL" id="NHZQ01000363">
    <property type="protein sequence ID" value="PSK40150.1"/>
    <property type="molecule type" value="Genomic_DNA"/>
</dbReference>
<accession>A0A2P7YW23</accession>
<protein>
    <submittedName>
        <fullName evidence="2">Uncharacterized protein</fullName>
    </submittedName>
</protein>
<dbReference type="Proteomes" id="UP000243723">
    <property type="component" value="Unassembled WGS sequence"/>
</dbReference>
<feature type="compositionally biased region" description="Polar residues" evidence="1">
    <location>
        <begin position="25"/>
        <end position="39"/>
    </location>
</feature>
<comment type="caution">
    <text evidence="2">The sequence shown here is derived from an EMBL/GenBank/DDBJ whole genome shotgun (WGS) entry which is preliminary data.</text>
</comment>
<gene>
    <name evidence="2" type="ORF">B9Z65_8090</name>
</gene>
<dbReference type="STRING" id="40998.A0A2P7YW23"/>
<evidence type="ECO:0000313" key="3">
    <source>
        <dbReference type="Proteomes" id="UP000243723"/>
    </source>
</evidence>
<evidence type="ECO:0000313" key="2">
    <source>
        <dbReference type="EMBL" id="PSK40150.1"/>
    </source>
</evidence>
<sequence length="475" mass="52345">MPSSFAATRTVLRRTAIPRNIPARTRQSLRYQSSSSTPNASGGGSHVLSGLAGGALVLGVGYGLYSFSAAGRMHSSLSKTSSQAQAYYKEATQKFQQSTPDANEAIEYLRKTAYSYAAFIPGGRGYVDTAFKDIDAVREKHGDKVDEIVKETYGELQKVSKMGLSMAAVQEVLGVLEKMTRRLGSEAGDAFTSIVDNHPQLKEKVGGNLDHLKSMGEQYGPQAKEQVEQVWEQISDTLKEGLTAANIDKIKKIIDENVKKVQQLGDDAFNEGLKQAQPYLEKNPLIKKLVEENKDALKKGDMGQLFNKVKEAAQSGDFGDLEGYVKEQAKKVQGMGENAYKEALKKAQPYLDKNPKVKELVEKNADALKKTDVSELFNKVKDAAQSGDFKDLEAYVKEQAKKVQGMGEDAWKEGLKKAQPYLDKNPKIKELVEKNQDALKNGDLKELFNRVKKSAESGDVKDLEGFVKETKNAQK</sequence>
<organism evidence="2 3">
    <name type="scientific">Elsinoe australis</name>
    <dbReference type="NCBI Taxonomy" id="40998"/>
    <lineage>
        <taxon>Eukaryota</taxon>
        <taxon>Fungi</taxon>
        <taxon>Dikarya</taxon>
        <taxon>Ascomycota</taxon>
        <taxon>Pezizomycotina</taxon>
        <taxon>Dothideomycetes</taxon>
        <taxon>Dothideomycetidae</taxon>
        <taxon>Myriangiales</taxon>
        <taxon>Elsinoaceae</taxon>
        <taxon>Elsinoe</taxon>
    </lineage>
</organism>
<reference evidence="2 3" key="1">
    <citation type="submission" date="2017-05" db="EMBL/GenBank/DDBJ databases">
        <title>Draft genome sequence of Elsinoe australis.</title>
        <authorList>
            <person name="Cheng Q."/>
        </authorList>
    </citation>
    <scope>NUCLEOTIDE SEQUENCE [LARGE SCALE GENOMIC DNA]</scope>
    <source>
        <strain evidence="2 3">NL1</strain>
    </source>
</reference>
<dbReference type="AlphaFoldDB" id="A0A2P7YW23"/>